<sequence length="411" mass="44375">MNKTLRTGVIAAVLAGTAFTAKAQNERFAYAITDATKDGFNWSVLRKIDLNTGEYGPVLFNGLEGNVTVYDAATKKPLTLTPDARYGNALNIPFSTGVAAAAYDPQHDRIWFTPMFIDQLRYIDLKTMKVHYVADKAFTGLGSMHNAEGKCITRMVITPDGTGYAISNDGNTFLRFTTGKKTEIQNLGALVDDPANGTVSVHNRCSSFGGDMIADNEGNLYVVSARNMVFKVSTENRVATLLGSIQGLPASFTTNGAVVNADGNLVVTSAVDGSGSYVVSPKDWSAQILKNGAFHSSDLANSNYLATRRNPSVIETITGVKSNLSDNIQVYPNPVTRNRFSMQFTKVPSGDYTLQITDANGKTIQTRRVSVTMDSQVQDVALSAASARGVYLVRLVDNNAKSVYEQKVLVQ</sequence>
<accession>A0A4R1BAQ0</accession>
<gene>
    <name evidence="3" type="ORF">EPD60_08255</name>
</gene>
<evidence type="ECO:0000256" key="1">
    <source>
        <dbReference type="SAM" id="SignalP"/>
    </source>
</evidence>
<dbReference type="RefSeq" id="WP_131448687.1">
    <property type="nucleotide sequence ID" value="NZ_SJZI01000042.1"/>
</dbReference>
<name>A0A4R1BAQ0_9BACT</name>
<dbReference type="InterPro" id="IPR026444">
    <property type="entry name" value="Secre_tail"/>
</dbReference>
<organism evidence="3 4">
    <name type="scientific">Flaviaesturariibacter flavus</name>
    <dbReference type="NCBI Taxonomy" id="2502780"/>
    <lineage>
        <taxon>Bacteria</taxon>
        <taxon>Pseudomonadati</taxon>
        <taxon>Bacteroidota</taxon>
        <taxon>Chitinophagia</taxon>
        <taxon>Chitinophagales</taxon>
        <taxon>Chitinophagaceae</taxon>
        <taxon>Flaviaestuariibacter</taxon>
    </lineage>
</organism>
<feature type="signal peptide" evidence="1">
    <location>
        <begin position="1"/>
        <end position="23"/>
    </location>
</feature>
<reference evidence="3 4" key="1">
    <citation type="submission" date="2019-03" db="EMBL/GenBank/DDBJ databases">
        <authorList>
            <person name="Kim M.K.M."/>
        </authorList>
    </citation>
    <scope>NUCLEOTIDE SEQUENCE [LARGE SCALE GENOMIC DNA]</scope>
    <source>
        <strain evidence="3 4">17J68-12</strain>
    </source>
</reference>
<dbReference type="Pfam" id="PF18962">
    <property type="entry name" value="Por_Secre_tail"/>
    <property type="match status" value="1"/>
</dbReference>
<protein>
    <submittedName>
        <fullName evidence="3">T9SS type A sorting domain-containing protein</fullName>
    </submittedName>
</protein>
<keyword evidence="1" id="KW-0732">Signal</keyword>
<evidence type="ECO:0000313" key="3">
    <source>
        <dbReference type="EMBL" id="TCJ13998.1"/>
    </source>
</evidence>
<dbReference type="EMBL" id="SJZI01000042">
    <property type="protein sequence ID" value="TCJ13998.1"/>
    <property type="molecule type" value="Genomic_DNA"/>
</dbReference>
<keyword evidence="4" id="KW-1185">Reference proteome</keyword>
<evidence type="ECO:0000259" key="2">
    <source>
        <dbReference type="Pfam" id="PF18962"/>
    </source>
</evidence>
<dbReference type="NCBIfam" id="TIGR04183">
    <property type="entry name" value="Por_Secre_tail"/>
    <property type="match status" value="1"/>
</dbReference>
<evidence type="ECO:0000313" key="4">
    <source>
        <dbReference type="Proteomes" id="UP000295334"/>
    </source>
</evidence>
<proteinExistence type="predicted"/>
<dbReference type="SUPFAM" id="SSF101898">
    <property type="entry name" value="NHL repeat"/>
    <property type="match status" value="1"/>
</dbReference>
<dbReference type="AlphaFoldDB" id="A0A4R1BAQ0"/>
<feature type="domain" description="Secretion system C-terminal sorting" evidence="2">
    <location>
        <begin position="330"/>
        <end position="409"/>
    </location>
</feature>
<feature type="chain" id="PRO_5020639518" evidence="1">
    <location>
        <begin position="24"/>
        <end position="411"/>
    </location>
</feature>
<dbReference type="OrthoDB" id="621743at2"/>
<comment type="caution">
    <text evidence="3">The sequence shown here is derived from an EMBL/GenBank/DDBJ whole genome shotgun (WGS) entry which is preliminary data.</text>
</comment>
<dbReference type="Proteomes" id="UP000295334">
    <property type="component" value="Unassembled WGS sequence"/>
</dbReference>